<accession>A0A832VNC7</accession>
<gene>
    <name evidence="3" type="primary">cofD</name>
    <name evidence="4" type="ORF">HA299_06215</name>
</gene>
<dbReference type="EMBL" id="DUIH01000021">
    <property type="protein sequence ID" value="HIH70186.1"/>
    <property type="molecule type" value="Genomic_DNA"/>
</dbReference>
<evidence type="ECO:0000256" key="1">
    <source>
        <dbReference type="ARBA" id="ARBA00022679"/>
    </source>
</evidence>
<comment type="caution">
    <text evidence="4">The sequence shown here is derived from an EMBL/GenBank/DDBJ whole genome shotgun (WGS) entry which is preliminary data.</text>
</comment>
<dbReference type="GO" id="GO:0000287">
    <property type="term" value="F:magnesium ion binding"/>
    <property type="evidence" value="ECO:0007669"/>
    <property type="project" value="InterPro"/>
</dbReference>
<evidence type="ECO:0000313" key="4">
    <source>
        <dbReference type="EMBL" id="HIH70186.1"/>
    </source>
</evidence>
<sequence>MMVLSGGTGTPKLLWGLKELLAPDELTVVVNTAEDVWVSGGLVCPDIDTVLYLFSDRLDTSRWWGVRNDTFSTADALRGLGMEEPLRIGDIDRATHLARAKMLGEGLTLTQATLELCHAMGVQERVLPMCDEPVSTMLETSEGRMHFQQFWVVRKGEPDVLSVSHEGLEGAHLTREVGEALRENEWVVIGPSNPITSIRPILGVGGMRRYLSRKRVLAISPIIGGRAVSGPAEKLMRACGLEPSSLGVSQLYEDFLDLFIIDHRDDVHPSQFAVDTVRADTLMSSKHKSISLATRVLELMEEVG</sequence>
<feature type="binding site" evidence="3">
    <location>
        <position position="48"/>
    </location>
    <ligand>
        <name>7,8-didemethyl-8-hydroxy-5-deazariboflavin</name>
        <dbReference type="ChEBI" id="CHEBI:59904"/>
    </ligand>
</feature>
<dbReference type="PANTHER" id="PTHR43007:SF1">
    <property type="entry name" value="2-PHOSPHO-L-LACTATE TRANSFERASE"/>
    <property type="match status" value="1"/>
</dbReference>
<comment type="pathway">
    <text evidence="3">Cofactor biosynthesis; coenzyme F420 biosynthesis.</text>
</comment>
<dbReference type="Gene3D" id="3.40.50.10680">
    <property type="entry name" value="CofD-like domains"/>
    <property type="match status" value="1"/>
</dbReference>
<dbReference type="AlphaFoldDB" id="A0A832VNC7"/>
<dbReference type="PANTHER" id="PTHR43007">
    <property type="entry name" value="2-PHOSPHO-L-LACTATE TRANSFERASE"/>
    <property type="match status" value="1"/>
</dbReference>
<dbReference type="HAMAP" id="MF_01257">
    <property type="entry name" value="CofD"/>
    <property type="match status" value="1"/>
</dbReference>
<dbReference type="GO" id="GO:0052645">
    <property type="term" value="P:F420-0 metabolic process"/>
    <property type="evidence" value="ECO:0007669"/>
    <property type="project" value="UniProtKB-UniRule"/>
</dbReference>
<comment type="similarity">
    <text evidence="3">Belongs to the CofD family.</text>
</comment>
<organism evidence="4 5">
    <name type="scientific">Methermicoccus shengliensis</name>
    <dbReference type="NCBI Taxonomy" id="660064"/>
    <lineage>
        <taxon>Archaea</taxon>
        <taxon>Methanobacteriati</taxon>
        <taxon>Methanobacteriota</taxon>
        <taxon>Stenosarchaea group</taxon>
        <taxon>Methanomicrobia</taxon>
        <taxon>Methanosarcinales</taxon>
        <taxon>Methermicoccaceae</taxon>
        <taxon>Methermicoccus</taxon>
    </lineage>
</organism>
<dbReference type="EC" id="2.7.8.28" evidence="3"/>
<keyword evidence="1 3" id="KW-0808">Transferase</keyword>
<comment type="subunit">
    <text evidence="3">Homodimer.</text>
</comment>
<name>A0A832VNC7_9EURY</name>
<evidence type="ECO:0000313" key="5">
    <source>
        <dbReference type="Proteomes" id="UP000600363"/>
    </source>
</evidence>
<dbReference type="UniPathway" id="UPA00071"/>
<comment type="cofactor">
    <cofactor evidence="3">
        <name>Mg(2+)</name>
        <dbReference type="ChEBI" id="CHEBI:18420"/>
    </cofactor>
</comment>
<proteinExistence type="inferred from homology"/>
<dbReference type="InterPro" id="IPR002882">
    <property type="entry name" value="CofD"/>
</dbReference>
<dbReference type="SUPFAM" id="SSF142338">
    <property type="entry name" value="CofD-like"/>
    <property type="match status" value="1"/>
</dbReference>
<dbReference type="CDD" id="cd07186">
    <property type="entry name" value="CofD_like"/>
    <property type="match status" value="1"/>
</dbReference>
<evidence type="ECO:0000256" key="2">
    <source>
        <dbReference type="ARBA" id="ARBA00022842"/>
    </source>
</evidence>
<keyword evidence="2 3" id="KW-0460">Magnesium</keyword>
<dbReference type="Gene3D" id="1.10.8.240">
    <property type="entry name" value="CofD-like domain"/>
    <property type="match status" value="1"/>
</dbReference>
<dbReference type="Pfam" id="PF01933">
    <property type="entry name" value="CofD"/>
    <property type="match status" value="1"/>
</dbReference>
<reference evidence="4" key="1">
    <citation type="journal article" date="2020" name="bioRxiv">
        <title>A rank-normalized archaeal taxonomy based on genome phylogeny resolves widespread incomplete and uneven classifications.</title>
        <authorList>
            <person name="Rinke C."/>
            <person name="Chuvochina M."/>
            <person name="Mussig A.J."/>
            <person name="Chaumeil P.-A."/>
            <person name="Waite D.W."/>
            <person name="Whitman W.B."/>
            <person name="Parks D.H."/>
            <person name="Hugenholtz P."/>
        </authorList>
    </citation>
    <scope>NUCLEOTIDE SEQUENCE</scope>
    <source>
        <strain evidence="4">UBA12518</strain>
    </source>
</reference>
<dbReference type="NCBIfam" id="TIGR01819">
    <property type="entry name" value="F420_cofD"/>
    <property type="match status" value="1"/>
</dbReference>
<evidence type="ECO:0000256" key="3">
    <source>
        <dbReference type="HAMAP-Rule" id="MF_01257"/>
    </source>
</evidence>
<comment type="catalytic activity">
    <reaction evidence="3">
        <text>(2S)-lactyl-2-diphospho-5'-guanosine + 7,8-didemethyl-8-hydroxy-5-deazariboflavin = oxidized coenzyme F420-0 + GMP + H(+)</text>
        <dbReference type="Rhea" id="RHEA:63444"/>
        <dbReference type="ChEBI" id="CHEBI:15378"/>
        <dbReference type="ChEBI" id="CHEBI:58115"/>
        <dbReference type="ChEBI" id="CHEBI:59435"/>
        <dbReference type="ChEBI" id="CHEBI:59904"/>
        <dbReference type="ChEBI" id="CHEBI:59907"/>
        <dbReference type="EC" id="2.7.8.28"/>
    </reaction>
</comment>
<dbReference type="InterPro" id="IPR010115">
    <property type="entry name" value="FbiA/CofD"/>
</dbReference>
<dbReference type="Proteomes" id="UP000600363">
    <property type="component" value="Unassembled WGS sequence"/>
</dbReference>
<comment type="function">
    <text evidence="3">Catalyzes the transfer of the 2-phospholactate moiety from (2S)-lactyl-2-diphospho-5'-guanosine to 7,8-didemethyl-8-hydroxy-5-deazariboflavin (FO) with the formation of oxidized coenzyme F420-0 and GMP.</text>
</comment>
<dbReference type="GO" id="GO:0043743">
    <property type="term" value="F:LPPG:FO 2-phospho-L-lactate transferase activity"/>
    <property type="evidence" value="ECO:0007669"/>
    <property type="project" value="UniProtKB-EC"/>
</dbReference>
<feature type="binding site" evidence="3">
    <location>
        <position position="87"/>
    </location>
    <ligand>
        <name>7,8-didemethyl-8-hydroxy-5-deazariboflavin</name>
        <dbReference type="ChEBI" id="CHEBI:59904"/>
    </ligand>
</feature>
<protein>
    <recommendedName>
        <fullName evidence="3">2-phospho-L-lactate transferase</fullName>
        <ecNumber evidence="3">2.7.8.28</ecNumber>
    </recommendedName>
    <alternativeName>
        <fullName evidence="3">EPPG:FO PEP transferase</fullName>
    </alternativeName>
</protein>
<dbReference type="InterPro" id="IPR038136">
    <property type="entry name" value="CofD-like_dom_sf"/>
</dbReference>